<organism evidence="1 2">
    <name type="scientific">Kibdelosporangium aridum</name>
    <dbReference type="NCBI Taxonomy" id="2030"/>
    <lineage>
        <taxon>Bacteria</taxon>
        <taxon>Bacillati</taxon>
        <taxon>Actinomycetota</taxon>
        <taxon>Actinomycetes</taxon>
        <taxon>Pseudonocardiales</taxon>
        <taxon>Pseudonocardiaceae</taxon>
        <taxon>Kibdelosporangium</taxon>
    </lineage>
</organism>
<evidence type="ECO:0000313" key="2">
    <source>
        <dbReference type="Proteomes" id="UP000192674"/>
    </source>
</evidence>
<dbReference type="InterPro" id="IPR010296">
    <property type="entry name" value="DUF899_thioredox"/>
</dbReference>
<evidence type="ECO:0000313" key="1">
    <source>
        <dbReference type="EMBL" id="SMC95771.1"/>
    </source>
</evidence>
<accession>A0A1Y5XHS8</accession>
<dbReference type="OrthoDB" id="4721017at2"/>
<dbReference type="SUPFAM" id="SSF52833">
    <property type="entry name" value="Thioredoxin-like"/>
    <property type="match status" value="1"/>
</dbReference>
<sequence>MTMPPIVSRDEWLTARKALLAKEKEFTKARDALSAQRRRLPMAEVTKDYVFEGATGDVSLLDLFEGRRQLLVYHFMWRFDEGQGCPSCSYVIDNLGHLSHLHARDTSFAVVTRGPFGETDAFRKRMGWDVPWFSSHGSDFNYDFDVSLDPAVKPPVYNYQPFDVDQPGEGPGLSAFLRDESRVFHTYSTYARGLDVLLGTYHYLDFTAFGRQEAHEDSPEGWPQSESMAWLRHHDKY</sequence>
<dbReference type="RefSeq" id="WP_033380178.1">
    <property type="nucleotide sequence ID" value="NZ_FWXV01000002.1"/>
</dbReference>
<proteinExistence type="predicted"/>
<dbReference type="AlphaFoldDB" id="A0A1Y5XHS8"/>
<dbReference type="Proteomes" id="UP000192674">
    <property type="component" value="Unassembled WGS sequence"/>
</dbReference>
<dbReference type="EMBL" id="FWXV01000002">
    <property type="protein sequence ID" value="SMC95771.1"/>
    <property type="molecule type" value="Genomic_DNA"/>
</dbReference>
<reference evidence="1 2" key="1">
    <citation type="submission" date="2017-04" db="EMBL/GenBank/DDBJ databases">
        <authorList>
            <person name="Afonso C.L."/>
            <person name="Miller P.J."/>
            <person name="Scott M.A."/>
            <person name="Spackman E."/>
            <person name="Goraichik I."/>
            <person name="Dimitrov K.M."/>
            <person name="Suarez D.L."/>
            <person name="Swayne D.E."/>
        </authorList>
    </citation>
    <scope>NUCLEOTIDE SEQUENCE [LARGE SCALE GENOMIC DNA]</scope>
    <source>
        <strain evidence="1 2">DSM 43828</strain>
    </source>
</reference>
<name>A0A1Y5XHS8_KIBAR</name>
<dbReference type="InterPro" id="IPR036249">
    <property type="entry name" value="Thioredoxin-like_sf"/>
</dbReference>
<gene>
    <name evidence="1" type="ORF">SAMN05661093_03209</name>
</gene>
<protein>
    <submittedName>
        <fullName evidence="1">Predicted dithiol-disulfide oxidoreductase, DUF899 family</fullName>
    </submittedName>
</protein>
<keyword evidence="2" id="KW-1185">Reference proteome</keyword>
<dbReference type="Pfam" id="PF05988">
    <property type="entry name" value="DUF899"/>
    <property type="match status" value="1"/>
</dbReference>